<dbReference type="EMBL" id="MTYJ01000033">
    <property type="protein sequence ID" value="OQV20128.1"/>
    <property type="molecule type" value="Genomic_DNA"/>
</dbReference>
<organism evidence="2 3">
    <name type="scientific">Hypsibius exemplaris</name>
    <name type="common">Freshwater tardigrade</name>
    <dbReference type="NCBI Taxonomy" id="2072580"/>
    <lineage>
        <taxon>Eukaryota</taxon>
        <taxon>Metazoa</taxon>
        <taxon>Ecdysozoa</taxon>
        <taxon>Tardigrada</taxon>
        <taxon>Eutardigrada</taxon>
        <taxon>Parachela</taxon>
        <taxon>Hypsibioidea</taxon>
        <taxon>Hypsibiidae</taxon>
        <taxon>Hypsibius</taxon>
    </lineage>
</organism>
<comment type="caution">
    <text evidence="2">The sequence shown here is derived from an EMBL/GenBank/DDBJ whole genome shotgun (WGS) entry which is preliminary data.</text>
</comment>
<protein>
    <submittedName>
        <fullName evidence="2">Uncharacterized protein</fullName>
    </submittedName>
</protein>
<keyword evidence="3" id="KW-1185">Reference proteome</keyword>
<evidence type="ECO:0000313" key="3">
    <source>
        <dbReference type="Proteomes" id="UP000192578"/>
    </source>
</evidence>
<feature type="compositionally biased region" description="Basic and acidic residues" evidence="1">
    <location>
        <begin position="1"/>
        <end position="27"/>
    </location>
</feature>
<proteinExistence type="predicted"/>
<evidence type="ECO:0000256" key="1">
    <source>
        <dbReference type="SAM" id="MobiDB-lite"/>
    </source>
</evidence>
<feature type="region of interest" description="Disordered" evidence="1">
    <location>
        <begin position="1"/>
        <end position="34"/>
    </location>
</feature>
<name>A0A1W0WY53_HYPEX</name>
<accession>A0A1W0WY53</accession>
<sequence>MRNSETPRRGQIRDPETRTKPGPRDEMGVASGRDGCGLGTRWAWSRDEMGVVWGRDGCGHGTRWVWSGDEMGVVSGRDGCGLDINM</sequence>
<evidence type="ECO:0000313" key="2">
    <source>
        <dbReference type="EMBL" id="OQV20128.1"/>
    </source>
</evidence>
<gene>
    <name evidence="2" type="ORF">BV898_05920</name>
</gene>
<dbReference type="Proteomes" id="UP000192578">
    <property type="component" value="Unassembled WGS sequence"/>
</dbReference>
<reference evidence="3" key="1">
    <citation type="submission" date="2017-01" db="EMBL/GenBank/DDBJ databases">
        <title>Comparative genomics of anhydrobiosis in the tardigrade Hypsibius dujardini.</title>
        <authorList>
            <person name="Yoshida Y."/>
            <person name="Koutsovoulos G."/>
            <person name="Laetsch D."/>
            <person name="Stevens L."/>
            <person name="Kumar S."/>
            <person name="Horikawa D."/>
            <person name="Ishino K."/>
            <person name="Komine S."/>
            <person name="Tomita M."/>
            <person name="Blaxter M."/>
            <person name="Arakawa K."/>
        </authorList>
    </citation>
    <scope>NUCLEOTIDE SEQUENCE [LARGE SCALE GENOMIC DNA]</scope>
    <source>
        <strain evidence="3">Z151</strain>
    </source>
</reference>
<dbReference type="AlphaFoldDB" id="A0A1W0WY53"/>